<organism evidence="1 2">
    <name type="scientific">Sphaerotilus hippei</name>
    <dbReference type="NCBI Taxonomy" id="744406"/>
    <lineage>
        <taxon>Bacteria</taxon>
        <taxon>Pseudomonadati</taxon>
        <taxon>Pseudomonadota</taxon>
        <taxon>Betaproteobacteria</taxon>
        <taxon>Burkholderiales</taxon>
        <taxon>Sphaerotilaceae</taxon>
        <taxon>Sphaerotilus</taxon>
    </lineage>
</organism>
<evidence type="ECO:0000313" key="2">
    <source>
        <dbReference type="Proteomes" id="UP000247811"/>
    </source>
</evidence>
<dbReference type="OrthoDB" id="5954007at2"/>
<accession>A0A318H0D2</accession>
<evidence type="ECO:0000313" key="1">
    <source>
        <dbReference type="EMBL" id="PXW96259.1"/>
    </source>
</evidence>
<reference evidence="1 2" key="1">
    <citation type="submission" date="2018-05" db="EMBL/GenBank/DDBJ databases">
        <title>Genomic Encyclopedia of Type Strains, Phase IV (KMG-IV): sequencing the most valuable type-strain genomes for metagenomic binning, comparative biology and taxonomic classification.</title>
        <authorList>
            <person name="Goeker M."/>
        </authorList>
    </citation>
    <scope>NUCLEOTIDE SEQUENCE [LARGE SCALE GENOMIC DNA]</scope>
    <source>
        <strain evidence="1 2">DSM 566</strain>
    </source>
</reference>
<name>A0A318H0D2_9BURK</name>
<keyword evidence="2" id="KW-1185">Reference proteome</keyword>
<sequence>MTPRHRLQHQRGSALILTLIALAAMLLAGAALIRAMDNSLLQVGNIAYRRDLVHQAQRAVGVVSTAMTSGALATEAAREADLASANYYASLQASNAQGIPTVLTSDAAFTAAGLTGADLTDSDTGVTLRYVVDRQCASAGDYSTRSCVLAYSTTDNSADAIYRKVNAEGRAVYRITVRATGPRNTQAFFQATIAR</sequence>
<evidence type="ECO:0008006" key="3">
    <source>
        <dbReference type="Google" id="ProtNLM"/>
    </source>
</evidence>
<dbReference type="RefSeq" id="WP_110400673.1">
    <property type="nucleotide sequence ID" value="NZ_QJJS01000007.1"/>
</dbReference>
<gene>
    <name evidence="1" type="ORF">C7444_107165</name>
</gene>
<comment type="caution">
    <text evidence="1">The sequence shown here is derived from an EMBL/GenBank/DDBJ whole genome shotgun (WGS) entry which is preliminary data.</text>
</comment>
<dbReference type="Proteomes" id="UP000247811">
    <property type="component" value="Unassembled WGS sequence"/>
</dbReference>
<protein>
    <recommendedName>
        <fullName evidence="3">Tfp pilus assembly protein PilX</fullName>
    </recommendedName>
</protein>
<proteinExistence type="predicted"/>
<dbReference type="EMBL" id="QJJS01000007">
    <property type="protein sequence ID" value="PXW96259.1"/>
    <property type="molecule type" value="Genomic_DNA"/>
</dbReference>
<dbReference type="AlphaFoldDB" id="A0A318H0D2"/>